<dbReference type="GO" id="GO:0032543">
    <property type="term" value="P:mitochondrial translation"/>
    <property type="evidence" value="ECO:0007669"/>
    <property type="project" value="TreeGrafter"/>
</dbReference>
<dbReference type="SMART" id="SM01383">
    <property type="entry name" value="Ribosomal_L2"/>
    <property type="match status" value="1"/>
</dbReference>
<reference evidence="7" key="3">
    <citation type="submission" date="2015-06" db="UniProtKB">
        <authorList>
            <consortium name="EnsemblMetazoa"/>
        </authorList>
    </citation>
    <scope>IDENTIFICATION</scope>
</reference>
<evidence type="ECO:0000313" key="8">
    <source>
        <dbReference type="Proteomes" id="UP000014760"/>
    </source>
</evidence>
<dbReference type="InterPro" id="IPR014722">
    <property type="entry name" value="Rib_uL2_dom2"/>
</dbReference>
<keyword evidence="2" id="KW-0689">Ribosomal protein</keyword>
<feature type="domain" description="Large ribosomal subunit protein uL2 C-terminal" evidence="4">
    <location>
        <begin position="168"/>
        <end position="291"/>
    </location>
</feature>
<dbReference type="EnsemblMetazoa" id="CapteT159292">
    <property type="protein sequence ID" value="CapteP159292"/>
    <property type="gene ID" value="CapteG159292"/>
</dbReference>
<dbReference type="OrthoDB" id="268576at2759"/>
<name>R7UBM7_CAPTE</name>
<keyword evidence="3" id="KW-0687">Ribonucleoprotein</keyword>
<gene>
    <name evidence="6" type="ORF">CAPTEDRAFT_159292</name>
</gene>
<dbReference type="SMART" id="SM01382">
    <property type="entry name" value="Ribosomal_L2_C"/>
    <property type="match status" value="1"/>
</dbReference>
<dbReference type="HOGENOM" id="CLU_036235_1_0_1"/>
<evidence type="ECO:0000256" key="2">
    <source>
        <dbReference type="ARBA" id="ARBA00022980"/>
    </source>
</evidence>
<dbReference type="STRING" id="283909.R7UBM7"/>
<dbReference type="Pfam" id="PF03947">
    <property type="entry name" value="Ribosomal_L2_C"/>
    <property type="match status" value="1"/>
</dbReference>
<organism evidence="6">
    <name type="scientific">Capitella teleta</name>
    <name type="common">Polychaete worm</name>
    <dbReference type="NCBI Taxonomy" id="283909"/>
    <lineage>
        <taxon>Eukaryota</taxon>
        <taxon>Metazoa</taxon>
        <taxon>Spiralia</taxon>
        <taxon>Lophotrochozoa</taxon>
        <taxon>Annelida</taxon>
        <taxon>Polychaeta</taxon>
        <taxon>Sedentaria</taxon>
        <taxon>Scolecida</taxon>
        <taxon>Capitellidae</taxon>
        <taxon>Capitella</taxon>
    </lineage>
</organism>
<feature type="domain" description="Large ribosomal subunit protein uL2 RNA-binding" evidence="5">
    <location>
        <begin position="77"/>
        <end position="157"/>
    </location>
</feature>
<dbReference type="SUPFAM" id="SSF50249">
    <property type="entry name" value="Nucleic acid-binding proteins"/>
    <property type="match status" value="1"/>
</dbReference>
<dbReference type="EMBL" id="AMQN01009591">
    <property type="status" value="NOT_ANNOTATED_CDS"/>
    <property type="molecule type" value="Genomic_DNA"/>
</dbReference>
<proteinExistence type="inferred from homology"/>
<dbReference type="PANTHER" id="PTHR13691:SF73">
    <property type="entry name" value="LARGE RIBOSOMAL SUBUNIT PROTEIN UL2M"/>
    <property type="match status" value="1"/>
</dbReference>
<comment type="similarity">
    <text evidence="1">Belongs to the universal ribosomal protein uL2 family.</text>
</comment>
<dbReference type="AlphaFoldDB" id="R7UBM7"/>
<evidence type="ECO:0000259" key="5">
    <source>
        <dbReference type="SMART" id="SM01383"/>
    </source>
</evidence>
<dbReference type="InterPro" id="IPR012340">
    <property type="entry name" value="NA-bd_OB-fold"/>
</dbReference>
<keyword evidence="8" id="KW-1185">Reference proteome</keyword>
<dbReference type="SUPFAM" id="SSF50104">
    <property type="entry name" value="Translation proteins SH3-like domain"/>
    <property type="match status" value="1"/>
</dbReference>
<dbReference type="PANTHER" id="PTHR13691">
    <property type="entry name" value="RIBOSOMAL PROTEIN L2"/>
    <property type="match status" value="1"/>
</dbReference>
<evidence type="ECO:0000313" key="7">
    <source>
        <dbReference type="EnsemblMetazoa" id="CapteP159292"/>
    </source>
</evidence>
<dbReference type="Proteomes" id="UP000014760">
    <property type="component" value="Unassembled WGS sequence"/>
</dbReference>
<reference evidence="6 8" key="2">
    <citation type="journal article" date="2013" name="Nature">
        <title>Insights into bilaterian evolution from three spiralian genomes.</title>
        <authorList>
            <person name="Simakov O."/>
            <person name="Marletaz F."/>
            <person name="Cho S.J."/>
            <person name="Edsinger-Gonzales E."/>
            <person name="Havlak P."/>
            <person name="Hellsten U."/>
            <person name="Kuo D.H."/>
            <person name="Larsson T."/>
            <person name="Lv J."/>
            <person name="Arendt D."/>
            <person name="Savage R."/>
            <person name="Osoegawa K."/>
            <person name="de Jong P."/>
            <person name="Grimwood J."/>
            <person name="Chapman J.A."/>
            <person name="Shapiro H."/>
            <person name="Aerts A."/>
            <person name="Otillar R.P."/>
            <person name="Terry A.Y."/>
            <person name="Boore J.L."/>
            <person name="Grigoriev I.V."/>
            <person name="Lindberg D.R."/>
            <person name="Seaver E.C."/>
            <person name="Weisblat D.A."/>
            <person name="Putnam N.H."/>
            <person name="Rokhsar D.S."/>
        </authorList>
    </citation>
    <scope>NUCLEOTIDE SEQUENCE</scope>
    <source>
        <strain evidence="6 8">I ESC-2004</strain>
    </source>
</reference>
<evidence type="ECO:0000256" key="1">
    <source>
        <dbReference type="ARBA" id="ARBA00005636"/>
    </source>
</evidence>
<dbReference type="Gene3D" id="2.40.50.140">
    <property type="entry name" value="Nucleic acid-binding proteins"/>
    <property type="match status" value="1"/>
</dbReference>
<dbReference type="InterPro" id="IPR008991">
    <property type="entry name" value="Translation_prot_SH3-like_sf"/>
</dbReference>
<evidence type="ECO:0000313" key="6">
    <source>
        <dbReference type="EMBL" id="ELU00672.1"/>
    </source>
</evidence>
<evidence type="ECO:0000259" key="4">
    <source>
        <dbReference type="SMART" id="SM01382"/>
    </source>
</evidence>
<dbReference type="GO" id="GO:0005762">
    <property type="term" value="C:mitochondrial large ribosomal subunit"/>
    <property type="evidence" value="ECO:0007669"/>
    <property type="project" value="TreeGrafter"/>
</dbReference>
<dbReference type="Gene3D" id="2.30.30.30">
    <property type="match status" value="1"/>
</dbReference>
<dbReference type="OMA" id="EHNKEHV"/>
<dbReference type="InterPro" id="IPR022666">
    <property type="entry name" value="Ribosomal_uL2_RNA-bd_dom"/>
</dbReference>
<protein>
    <submittedName>
        <fullName evidence="6 7">Uncharacterized protein</fullName>
    </submittedName>
</protein>
<sequence length="310" mass="34616">MSLQSVIQGLGRLSLRCPTVTTRSLHTSQCSFRHLDSHVVPINKLPSSRNRRWVPTEKPLKVHGYTVKPIRLPSNGGRGPNGRIWNFRRGGGLPQYLRMVDWTRGGPSQGKPKEEKVLEIIPDRRMRSADLALVAAGEKKRYIVATQNMKVGDVIKSSQELTQLAVSAREGDSYPLGSLPIGTVVNCIQRFPGLHGRVSCAAGTSGQLIRKIGEKCVVRMPSKREMIVFNTCVATVGRVSNINHNQRVIGKAGANRWMGIRPKSGRWHRKTGRFGRKLRAIRKAVVYDQPPKPKPKTRRATGISLNIYRR</sequence>
<evidence type="ECO:0000256" key="3">
    <source>
        <dbReference type="ARBA" id="ARBA00023274"/>
    </source>
</evidence>
<dbReference type="EMBL" id="KB305767">
    <property type="protein sequence ID" value="ELU00672.1"/>
    <property type="molecule type" value="Genomic_DNA"/>
</dbReference>
<dbReference type="InterPro" id="IPR002171">
    <property type="entry name" value="Ribosomal_uL2"/>
</dbReference>
<dbReference type="GO" id="GO:0003723">
    <property type="term" value="F:RNA binding"/>
    <property type="evidence" value="ECO:0007669"/>
    <property type="project" value="TreeGrafter"/>
</dbReference>
<dbReference type="InterPro" id="IPR022669">
    <property type="entry name" value="Ribosomal_uL2_C"/>
</dbReference>
<dbReference type="FunCoup" id="R7UBM7">
    <property type="interactions" value="579"/>
</dbReference>
<reference evidence="8" key="1">
    <citation type="submission" date="2012-12" db="EMBL/GenBank/DDBJ databases">
        <authorList>
            <person name="Hellsten U."/>
            <person name="Grimwood J."/>
            <person name="Chapman J.A."/>
            <person name="Shapiro H."/>
            <person name="Aerts A."/>
            <person name="Otillar R.P."/>
            <person name="Terry A.Y."/>
            <person name="Boore J.L."/>
            <person name="Simakov O."/>
            <person name="Marletaz F."/>
            <person name="Cho S.-J."/>
            <person name="Edsinger-Gonzales E."/>
            <person name="Havlak P."/>
            <person name="Kuo D.-H."/>
            <person name="Larsson T."/>
            <person name="Lv J."/>
            <person name="Arendt D."/>
            <person name="Savage R."/>
            <person name="Osoegawa K."/>
            <person name="de Jong P."/>
            <person name="Lindberg D.R."/>
            <person name="Seaver E.C."/>
            <person name="Weisblat D.A."/>
            <person name="Putnam N.H."/>
            <person name="Grigoriev I.V."/>
            <person name="Rokhsar D.S."/>
        </authorList>
    </citation>
    <scope>NUCLEOTIDE SEQUENCE</scope>
    <source>
        <strain evidence="8">I ESC-2004</strain>
    </source>
</reference>
<dbReference type="GO" id="GO:0003735">
    <property type="term" value="F:structural constituent of ribosome"/>
    <property type="evidence" value="ECO:0007669"/>
    <property type="project" value="InterPro"/>
</dbReference>
<dbReference type="Pfam" id="PF00181">
    <property type="entry name" value="Ribosomal_L2_N"/>
    <property type="match status" value="1"/>
</dbReference>
<accession>R7UBM7</accession>